<dbReference type="EMBL" id="CP019082">
    <property type="protein sequence ID" value="APW62150.1"/>
    <property type="molecule type" value="Genomic_DNA"/>
</dbReference>
<proteinExistence type="predicted"/>
<name>A0A1U7CT73_9BACT</name>
<dbReference type="Gene3D" id="3.40.50.720">
    <property type="entry name" value="NAD(P)-binding Rossmann-like Domain"/>
    <property type="match status" value="1"/>
</dbReference>
<protein>
    <submittedName>
        <fullName evidence="3">Uncharacterized protein</fullName>
    </submittedName>
</protein>
<dbReference type="PANTHER" id="PTHR43818:SF5">
    <property type="entry name" value="OXIDOREDUCTASE FAMILY PROTEIN"/>
    <property type="match status" value="1"/>
</dbReference>
<dbReference type="AlphaFoldDB" id="A0A1U7CT73"/>
<feature type="domain" description="Gfo/Idh/MocA-like oxidoreductase bacterial type C-terminal" evidence="2">
    <location>
        <begin position="236"/>
        <end position="305"/>
    </location>
</feature>
<dbReference type="STRING" id="1387353.BSF38_03682"/>
<dbReference type="InterPro" id="IPR000683">
    <property type="entry name" value="Gfo/Idh/MocA-like_OxRdtase_N"/>
</dbReference>
<gene>
    <name evidence="3" type="ORF">BSF38_03682</name>
</gene>
<dbReference type="Pfam" id="PF01408">
    <property type="entry name" value="GFO_IDH_MocA"/>
    <property type="match status" value="1"/>
</dbReference>
<organism evidence="3 4">
    <name type="scientific">Paludisphaera borealis</name>
    <dbReference type="NCBI Taxonomy" id="1387353"/>
    <lineage>
        <taxon>Bacteria</taxon>
        <taxon>Pseudomonadati</taxon>
        <taxon>Planctomycetota</taxon>
        <taxon>Planctomycetia</taxon>
        <taxon>Isosphaerales</taxon>
        <taxon>Isosphaeraceae</taxon>
        <taxon>Paludisphaera</taxon>
    </lineage>
</organism>
<dbReference type="GO" id="GO:0000166">
    <property type="term" value="F:nucleotide binding"/>
    <property type="evidence" value="ECO:0007669"/>
    <property type="project" value="InterPro"/>
</dbReference>
<dbReference type="InterPro" id="IPR050463">
    <property type="entry name" value="Gfo/Idh/MocA_oxidrdct_glycsds"/>
</dbReference>
<dbReference type="InterPro" id="IPR036291">
    <property type="entry name" value="NAD(P)-bd_dom_sf"/>
</dbReference>
<reference evidence="4" key="1">
    <citation type="submission" date="2016-12" db="EMBL/GenBank/DDBJ databases">
        <title>Comparative genomics of four Isosphaeraceae planctomycetes: a common pool of plasmids and glycoside hydrolase genes.</title>
        <authorList>
            <person name="Ivanova A."/>
        </authorList>
    </citation>
    <scope>NUCLEOTIDE SEQUENCE [LARGE SCALE GENOMIC DNA]</scope>
    <source>
        <strain evidence="4">PX4</strain>
    </source>
</reference>
<evidence type="ECO:0000259" key="2">
    <source>
        <dbReference type="Pfam" id="PF19051"/>
    </source>
</evidence>
<dbReference type="KEGG" id="pbor:BSF38_03682"/>
<dbReference type="Gene3D" id="3.30.360.10">
    <property type="entry name" value="Dihydrodipicolinate Reductase, domain 2"/>
    <property type="match status" value="1"/>
</dbReference>
<dbReference type="SUPFAM" id="SSF55347">
    <property type="entry name" value="Glyceraldehyde-3-phosphate dehydrogenase-like, C-terminal domain"/>
    <property type="match status" value="1"/>
</dbReference>
<dbReference type="InterPro" id="IPR043906">
    <property type="entry name" value="Gfo/Idh/MocA_OxRdtase_bact_C"/>
</dbReference>
<dbReference type="SUPFAM" id="SSF51735">
    <property type="entry name" value="NAD(P)-binding Rossmann-fold domains"/>
    <property type="match status" value="1"/>
</dbReference>
<accession>A0A1U7CT73</accession>
<evidence type="ECO:0000313" key="3">
    <source>
        <dbReference type="EMBL" id="APW62150.1"/>
    </source>
</evidence>
<dbReference type="PANTHER" id="PTHR43818">
    <property type="entry name" value="BCDNA.GH03377"/>
    <property type="match status" value="1"/>
</dbReference>
<keyword evidence="4" id="KW-1185">Reference proteome</keyword>
<feature type="domain" description="Gfo/Idh/MocA-like oxidoreductase N-terminal" evidence="1">
    <location>
        <begin position="76"/>
        <end position="193"/>
    </location>
</feature>
<evidence type="ECO:0000313" key="4">
    <source>
        <dbReference type="Proteomes" id="UP000186309"/>
    </source>
</evidence>
<dbReference type="Proteomes" id="UP000186309">
    <property type="component" value="Chromosome"/>
</dbReference>
<sequence>MVRNVQRLRGRAASSPGEAVFLNLSGDADMFVRTGGKRRDFLRVAASSALLAPLSAPAGKALGAEFRSKNERPGLALIGAGGQGKGDAMGASHFGDFVAVCDVDKNHAEAAKEHHRIGKGKAESYGDYRKVLDRKDVDAVIVGTPDHWHSKITIDAMKAGKDVYCEKPLTLTIDEGKKLCKVAKETGRVLQVGTQQRSDHNKVFLLAVALVRSGRIGKIKKVTAAIGDGPTGGPFAKESVPPELNWDMWLGQAPKVDYIKQRCHSEFRWWYEYSGGKLTDWGAHHVDIGTWALGMENTGPRTIEVVKGELPVEFKNGYPTVADRFNTTTHFLVRATFANGIPLEIRDDTENGVTFVGEGGRIFVTRDRIDLDGGAVGALYKDPVSDSLLRELRKGKPLDGHMENFIKCCGDRGTPVSDVWTHHRALTTCHLANIAIRLGGRKLTWDAEKEQIVGDAEADAMQTRPQRAGYEVTA</sequence>
<dbReference type="Pfam" id="PF19051">
    <property type="entry name" value="GFO_IDH_MocA_C2"/>
    <property type="match status" value="1"/>
</dbReference>
<evidence type="ECO:0000259" key="1">
    <source>
        <dbReference type="Pfam" id="PF01408"/>
    </source>
</evidence>